<dbReference type="GO" id="GO:0016491">
    <property type="term" value="F:oxidoreductase activity"/>
    <property type="evidence" value="ECO:0007669"/>
    <property type="project" value="UniProtKB-KW"/>
</dbReference>
<dbReference type="Gene3D" id="3.50.50.60">
    <property type="entry name" value="FAD/NAD(P)-binding domain"/>
    <property type="match status" value="2"/>
</dbReference>
<feature type="domain" description="FAD dependent oxidoreductase" evidence="2">
    <location>
        <begin position="6"/>
        <end position="390"/>
    </location>
</feature>
<dbReference type="EMBL" id="SMBX01000009">
    <property type="protein sequence ID" value="TCU94461.1"/>
    <property type="molecule type" value="Genomic_DNA"/>
</dbReference>
<dbReference type="Proteomes" id="UP000294692">
    <property type="component" value="Unassembled WGS sequence"/>
</dbReference>
<keyword evidence="4" id="KW-1185">Reference proteome</keyword>
<dbReference type="InterPro" id="IPR006076">
    <property type="entry name" value="FAD-dep_OxRdtase"/>
</dbReference>
<evidence type="ECO:0000259" key="2">
    <source>
        <dbReference type="Pfam" id="PF01266"/>
    </source>
</evidence>
<comment type="caution">
    <text evidence="3">The sequence shown here is derived from an EMBL/GenBank/DDBJ whole genome shotgun (WGS) entry which is preliminary data.</text>
</comment>
<dbReference type="PANTHER" id="PTHR13847:SF289">
    <property type="entry name" value="GLYCINE OXIDASE"/>
    <property type="match status" value="1"/>
</dbReference>
<dbReference type="OrthoDB" id="18526at2"/>
<keyword evidence="1" id="KW-0560">Oxidoreductase</keyword>
<dbReference type="SUPFAM" id="SSF51905">
    <property type="entry name" value="FAD/NAD(P)-binding domain"/>
    <property type="match status" value="1"/>
</dbReference>
<dbReference type="PANTHER" id="PTHR13847">
    <property type="entry name" value="SARCOSINE DEHYDROGENASE-RELATED"/>
    <property type="match status" value="1"/>
</dbReference>
<evidence type="ECO:0000313" key="4">
    <source>
        <dbReference type="Proteomes" id="UP000294692"/>
    </source>
</evidence>
<dbReference type="Gene3D" id="3.30.9.10">
    <property type="entry name" value="D-Amino Acid Oxidase, subunit A, domain 2"/>
    <property type="match status" value="1"/>
</dbReference>
<reference evidence="3 4" key="1">
    <citation type="submission" date="2019-03" db="EMBL/GenBank/DDBJ databases">
        <title>Genomic Encyclopedia of Type Strains, Phase IV (KMG-IV): sequencing the most valuable type-strain genomes for metagenomic binning, comparative biology and taxonomic classification.</title>
        <authorList>
            <person name="Goeker M."/>
        </authorList>
    </citation>
    <scope>NUCLEOTIDE SEQUENCE [LARGE SCALE GENOMIC DNA]</scope>
    <source>
        <strain evidence="3 4">DSM 100048</strain>
    </source>
</reference>
<evidence type="ECO:0000256" key="1">
    <source>
        <dbReference type="ARBA" id="ARBA00023002"/>
    </source>
</evidence>
<dbReference type="GO" id="GO:0005737">
    <property type="term" value="C:cytoplasm"/>
    <property type="evidence" value="ECO:0007669"/>
    <property type="project" value="TreeGrafter"/>
</dbReference>
<sequence>MTQPSVTIVGAGIVGLTCAYKLQQQGFAVTIVDREGPCAGASFGNAAHMAIASIFPQSVPGIAGQSWRMLRDRRGPLIANPAYVLQHLPWFLKFLRLGNADAAARGTHVMSQLLSRAWEHWNPVLRDIGATHLVRQTGALHVFGSRQAMQNSHGAYLKRQQLGVECRVLGVEEAREMEPALTEHIAGAVHIPAMGHVTDTRQLCQALADRVTANGGRLLHQQVTAIRNDGVQTTEAFLPSSQVVLAAGAWSARFARELGVGVPVVSERGYHVRLPKNASTLRTPVLLVENKVALTPMQDGLRMASVAEFTHPDAAPYHDRAAFVFQGLERWVSGVDATPETRWVGPRPSTPDSRPIIGRSPAMPNVLLAYGHGHLGLSLGGLTGSLIAELATGQAPSIDLSWLSPTRRLGKTGTPV</sequence>
<name>A0A4R3UU38_9BURK</name>
<gene>
    <name evidence="3" type="ORF">EV686_10911</name>
</gene>
<proteinExistence type="predicted"/>
<dbReference type="AlphaFoldDB" id="A0A4R3UU38"/>
<protein>
    <submittedName>
        <fullName evidence="3">D-amino-acid dehydrogenase</fullName>
    </submittedName>
</protein>
<organism evidence="3 4">
    <name type="scientific">Paracandidimonas soli</name>
    <dbReference type="NCBI Taxonomy" id="1917182"/>
    <lineage>
        <taxon>Bacteria</taxon>
        <taxon>Pseudomonadati</taxon>
        <taxon>Pseudomonadota</taxon>
        <taxon>Betaproteobacteria</taxon>
        <taxon>Burkholderiales</taxon>
        <taxon>Alcaligenaceae</taxon>
        <taxon>Paracandidimonas</taxon>
    </lineage>
</organism>
<dbReference type="Pfam" id="PF01266">
    <property type="entry name" value="DAO"/>
    <property type="match status" value="1"/>
</dbReference>
<dbReference type="InterPro" id="IPR036188">
    <property type="entry name" value="FAD/NAD-bd_sf"/>
</dbReference>
<dbReference type="SUPFAM" id="SSF54373">
    <property type="entry name" value="FAD-linked reductases, C-terminal domain"/>
    <property type="match status" value="1"/>
</dbReference>
<accession>A0A4R3UU38</accession>
<evidence type="ECO:0000313" key="3">
    <source>
        <dbReference type="EMBL" id="TCU94461.1"/>
    </source>
</evidence>
<dbReference type="RefSeq" id="WP_132477762.1">
    <property type="nucleotide sequence ID" value="NZ_JBHRVM010000001.1"/>
</dbReference>